<sequence length="686" mass="79165">MHQNNPGNRYFSQNQFNQQNSFNQQAALNLLQQTGGLGGSGFNLLQNAQNQTAGFPISSLSSQTYPSQFGINQQANSASQINNLQGNQIIPGASNFQISRNLRVLPPAPGSVQSAQNSFNLIKNQPQNIQKRRNEIEIQTSLENQPLIQKKIKTDNLSLTLQEVMQIEPENKQPINQKVYDISKYEISKEVDEKIQNTKKLLENIPKIKPNFISLQCCESAKLQVDLFPQKFFNPEFKNELKKDIFEDPSCFKEAPQSKSLKKVYCLVEDLSKLMNVLKIDKENEIKMSEKSSYQRLNSKESRKKDDGDNNNKKIIKKQGPGRRKKRIEDSEQESEQQNMEEENNDDYYHQSKEDSENYSLSQPQSATQKKKNQQKRILRKKRNNSKKVQDNDDSDFIKSDDSESQSEEDQEDQSSEQSENSDQENSLPQKTKRRILRRKKSVVNDDSEQEDQEEGSFNKNGQDDSGEKQKNKRGRRLLQKNKLTKVGKNKNTVESDEEQEFNNPIKKEKNNEDSSENDGIKIARKQPKAKLQIDDDEEKEEQNSQSNQKQTPQLNAKIASIQKQEVKVENETKIEVEEEQSQPLDQQIKLENDIKIEEKVESSANSQINSQQQQTLINIENKLQKIKEKDILLASKANEIEKKQKYLFDQQQKILQLKMQYNTAILEQKHAAINLEIVNKHTSIS</sequence>
<gene>
    <name evidence="2" type="ORF">TTHERM_00584640</name>
</gene>
<dbReference type="AlphaFoldDB" id="I7MCT7"/>
<dbReference type="GeneID" id="7825958"/>
<dbReference type="RefSeq" id="XP_001032571.1">
    <property type="nucleotide sequence ID" value="XM_001032571.2"/>
</dbReference>
<dbReference type="EMBL" id="GG662510">
    <property type="protein sequence ID" value="EAR84908.1"/>
    <property type="molecule type" value="Genomic_DNA"/>
</dbReference>
<reference evidence="3" key="1">
    <citation type="journal article" date="2006" name="PLoS Biol.">
        <title>Macronuclear genome sequence of the ciliate Tetrahymena thermophila, a model eukaryote.</title>
        <authorList>
            <person name="Eisen J.A."/>
            <person name="Coyne R.S."/>
            <person name="Wu M."/>
            <person name="Wu D."/>
            <person name="Thiagarajan M."/>
            <person name="Wortman J.R."/>
            <person name="Badger J.H."/>
            <person name="Ren Q."/>
            <person name="Amedeo P."/>
            <person name="Jones K.M."/>
            <person name="Tallon L.J."/>
            <person name="Delcher A.L."/>
            <person name="Salzberg S.L."/>
            <person name="Silva J.C."/>
            <person name="Haas B.J."/>
            <person name="Majoros W.H."/>
            <person name="Farzad M."/>
            <person name="Carlton J.M."/>
            <person name="Smith R.K. Jr."/>
            <person name="Garg J."/>
            <person name="Pearlman R.E."/>
            <person name="Karrer K.M."/>
            <person name="Sun L."/>
            <person name="Manning G."/>
            <person name="Elde N.C."/>
            <person name="Turkewitz A.P."/>
            <person name="Asai D.J."/>
            <person name="Wilkes D.E."/>
            <person name="Wang Y."/>
            <person name="Cai H."/>
            <person name="Collins K."/>
            <person name="Stewart B.A."/>
            <person name="Lee S.R."/>
            <person name="Wilamowska K."/>
            <person name="Weinberg Z."/>
            <person name="Ruzzo W.L."/>
            <person name="Wloga D."/>
            <person name="Gaertig J."/>
            <person name="Frankel J."/>
            <person name="Tsao C.-C."/>
            <person name="Gorovsky M.A."/>
            <person name="Keeling P.J."/>
            <person name="Waller R.F."/>
            <person name="Patron N.J."/>
            <person name="Cherry J.M."/>
            <person name="Stover N.A."/>
            <person name="Krieger C.J."/>
            <person name="del Toro C."/>
            <person name="Ryder H.F."/>
            <person name="Williamson S.C."/>
            <person name="Barbeau R.A."/>
            <person name="Hamilton E.P."/>
            <person name="Orias E."/>
        </authorList>
    </citation>
    <scope>NUCLEOTIDE SEQUENCE [LARGE SCALE GENOMIC DNA]</scope>
    <source>
        <strain evidence="3">SB210</strain>
    </source>
</reference>
<feature type="compositionally biased region" description="Basic residues" evidence="1">
    <location>
        <begin position="369"/>
        <end position="386"/>
    </location>
</feature>
<feature type="compositionally biased region" description="Acidic residues" evidence="1">
    <location>
        <begin position="446"/>
        <end position="455"/>
    </location>
</feature>
<evidence type="ECO:0000256" key="1">
    <source>
        <dbReference type="SAM" id="MobiDB-lite"/>
    </source>
</evidence>
<name>I7MCT7_TETTS</name>
<evidence type="ECO:0000313" key="2">
    <source>
        <dbReference type="EMBL" id="EAR84908.1"/>
    </source>
</evidence>
<feature type="compositionally biased region" description="Polar residues" evidence="1">
    <location>
        <begin position="358"/>
        <end position="368"/>
    </location>
</feature>
<dbReference type="Proteomes" id="UP000009168">
    <property type="component" value="Unassembled WGS sequence"/>
</dbReference>
<dbReference type="InParanoid" id="I7MCT7"/>
<dbReference type="KEGG" id="tet:TTHERM_00584640"/>
<evidence type="ECO:0000313" key="3">
    <source>
        <dbReference type="Proteomes" id="UP000009168"/>
    </source>
</evidence>
<feature type="compositionally biased region" description="Basic and acidic residues" evidence="1">
    <location>
        <begin position="298"/>
        <end position="312"/>
    </location>
</feature>
<feature type="compositionally biased region" description="Basic and acidic residues" evidence="1">
    <location>
        <begin position="347"/>
        <end position="356"/>
    </location>
</feature>
<feature type="region of interest" description="Disordered" evidence="1">
    <location>
        <begin position="290"/>
        <end position="556"/>
    </location>
</feature>
<dbReference type="HOGENOM" id="CLU_401452_0_0_1"/>
<feature type="compositionally biased region" description="Basic residues" evidence="1">
    <location>
        <begin position="471"/>
        <end position="489"/>
    </location>
</feature>
<protein>
    <submittedName>
        <fullName evidence="2">Uncharacterized protein</fullName>
    </submittedName>
</protein>
<feature type="compositionally biased region" description="Basic residues" evidence="1">
    <location>
        <begin position="431"/>
        <end position="442"/>
    </location>
</feature>
<feature type="compositionally biased region" description="Basic residues" evidence="1">
    <location>
        <begin position="314"/>
        <end position="326"/>
    </location>
</feature>
<accession>I7MCT7</accession>
<feature type="compositionally biased region" description="Basic and acidic residues" evidence="1">
    <location>
        <begin position="388"/>
        <end position="402"/>
    </location>
</feature>
<proteinExistence type="predicted"/>
<feature type="compositionally biased region" description="Acidic residues" evidence="1">
    <location>
        <begin position="403"/>
        <end position="423"/>
    </location>
</feature>
<keyword evidence="3" id="KW-1185">Reference proteome</keyword>
<feature type="compositionally biased region" description="Acidic residues" evidence="1">
    <location>
        <begin position="331"/>
        <end position="346"/>
    </location>
</feature>
<organism evidence="2 3">
    <name type="scientific">Tetrahymena thermophila (strain SB210)</name>
    <dbReference type="NCBI Taxonomy" id="312017"/>
    <lineage>
        <taxon>Eukaryota</taxon>
        <taxon>Sar</taxon>
        <taxon>Alveolata</taxon>
        <taxon>Ciliophora</taxon>
        <taxon>Intramacronucleata</taxon>
        <taxon>Oligohymenophorea</taxon>
        <taxon>Hymenostomatida</taxon>
        <taxon>Tetrahymenina</taxon>
        <taxon>Tetrahymenidae</taxon>
        <taxon>Tetrahymena</taxon>
    </lineage>
</organism>